<dbReference type="HOGENOM" id="CLU_184590_0_0_2"/>
<dbReference type="STRING" id="589924.Ferp_2051"/>
<evidence type="ECO:0000313" key="2">
    <source>
        <dbReference type="Proteomes" id="UP000002613"/>
    </source>
</evidence>
<evidence type="ECO:0000313" key="1">
    <source>
        <dbReference type="EMBL" id="ADC66185.1"/>
    </source>
</evidence>
<dbReference type="KEGG" id="fpl:Ferp_2051"/>
<keyword evidence="2" id="KW-1185">Reference proteome</keyword>
<dbReference type="AlphaFoldDB" id="D3S0C2"/>
<reference evidence="2" key="1">
    <citation type="submission" date="2010-02" db="EMBL/GenBank/DDBJ databases">
        <title>Complete sequence of Ferroglobus placidus DSM 10642.</title>
        <authorList>
            <consortium name="US DOE Joint Genome Institute"/>
            <person name="Lucas S."/>
            <person name="Copeland A."/>
            <person name="Lapidus A."/>
            <person name="Cheng J.-F."/>
            <person name="Bruce D."/>
            <person name="Goodwin L."/>
            <person name="Pitluck S."/>
            <person name="Saunders E."/>
            <person name="Brettin T."/>
            <person name="Detter J.C."/>
            <person name="Han C."/>
            <person name="Tapia R."/>
            <person name="Larimer F."/>
            <person name="Land M."/>
            <person name="Hauser L."/>
            <person name="Kyrpides N."/>
            <person name="Ivanova N."/>
            <person name="Holmes D."/>
            <person name="Lovley D."/>
            <person name="Kyrpides N."/>
            <person name="Anderson I.J."/>
            <person name="Woyke T."/>
        </authorList>
    </citation>
    <scope>NUCLEOTIDE SEQUENCE [LARGE SCALE GENOMIC DNA]</scope>
    <source>
        <strain evidence="2">DSM 10642 / AEDII12DO</strain>
    </source>
</reference>
<proteinExistence type="predicted"/>
<evidence type="ECO:0008006" key="3">
    <source>
        <dbReference type="Google" id="ProtNLM"/>
    </source>
</evidence>
<dbReference type="eggNOG" id="arCOG12552">
    <property type="taxonomic scope" value="Archaea"/>
</dbReference>
<dbReference type="InterPro" id="IPR035069">
    <property type="entry name" value="TTHA1013/TTHA0281-like"/>
</dbReference>
<sequence>MQEAKVKEVIFLVEETDEGFTARALDYSIYTEADTLDELKEMIKDAVKCHFDEEERPRIIRLHIVKQEVLTL</sequence>
<name>D3S0C2_FERPA</name>
<gene>
    <name evidence="1" type="ordered locus">Ferp_2051</name>
</gene>
<dbReference type="EMBL" id="CP001899">
    <property type="protein sequence ID" value="ADC66185.1"/>
    <property type="molecule type" value="Genomic_DNA"/>
</dbReference>
<reference evidence="1 2" key="2">
    <citation type="journal article" date="2011" name="Stand. Genomic Sci.">
        <title>Complete genome sequence of Ferroglobus placidus AEDII12DO.</title>
        <authorList>
            <person name="Anderson I."/>
            <person name="Risso C."/>
            <person name="Holmes D."/>
            <person name="Lucas S."/>
            <person name="Copeland A."/>
            <person name="Lapidus A."/>
            <person name="Cheng J.F."/>
            <person name="Bruce D."/>
            <person name="Goodwin L."/>
            <person name="Pitluck S."/>
            <person name="Saunders E."/>
            <person name="Brettin T."/>
            <person name="Detter J.C."/>
            <person name="Han C."/>
            <person name="Tapia R."/>
            <person name="Larimer F."/>
            <person name="Land M."/>
            <person name="Hauser L."/>
            <person name="Woyke T."/>
            <person name="Lovley D."/>
            <person name="Kyrpides N."/>
            <person name="Ivanova N."/>
        </authorList>
    </citation>
    <scope>NUCLEOTIDE SEQUENCE [LARGE SCALE GENOMIC DNA]</scope>
    <source>
        <strain evidence="2">DSM 10642 / AEDII12DO</strain>
    </source>
</reference>
<dbReference type="PaxDb" id="589924-Ferp_2051"/>
<protein>
    <recommendedName>
        <fullName evidence="3">2-oxoisovalerate dehydrogenase, E1 component beta subunit</fullName>
    </recommendedName>
</protein>
<dbReference type="Proteomes" id="UP000002613">
    <property type="component" value="Chromosome"/>
</dbReference>
<accession>D3S0C2</accession>
<organism evidence="1 2">
    <name type="scientific">Ferroglobus placidus (strain DSM 10642 / AEDII12DO)</name>
    <dbReference type="NCBI Taxonomy" id="589924"/>
    <lineage>
        <taxon>Archaea</taxon>
        <taxon>Methanobacteriati</taxon>
        <taxon>Methanobacteriota</taxon>
        <taxon>Archaeoglobi</taxon>
        <taxon>Archaeoglobales</taxon>
        <taxon>Archaeoglobaceae</taxon>
        <taxon>Ferroglobus</taxon>
    </lineage>
</organism>
<dbReference type="OrthoDB" id="117996at2157"/>
<dbReference type="GeneID" id="8779584"/>
<dbReference type="RefSeq" id="WP_012966524.1">
    <property type="nucleotide sequence ID" value="NC_013849.1"/>
</dbReference>
<dbReference type="SUPFAM" id="SSF143100">
    <property type="entry name" value="TTHA1013/TTHA0281-like"/>
    <property type="match status" value="1"/>
</dbReference>
<dbReference type="Gene3D" id="3.30.160.250">
    <property type="match status" value="1"/>
</dbReference>